<dbReference type="GO" id="GO:0062129">
    <property type="term" value="C:chitin-based extracellular matrix"/>
    <property type="evidence" value="ECO:0007669"/>
    <property type="project" value="TreeGrafter"/>
</dbReference>
<feature type="compositionally biased region" description="Basic and acidic residues" evidence="3">
    <location>
        <begin position="567"/>
        <end position="587"/>
    </location>
</feature>
<feature type="compositionally biased region" description="Polar residues" evidence="3">
    <location>
        <begin position="334"/>
        <end position="350"/>
    </location>
</feature>
<feature type="region of interest" description="Disordered" evidence="3">
    <location>
        <begin position="619"/>
        <end position="736"/>
    </location>
</feature>
<feature type="region of interest" description="Disordered" evidence="3">
    <location>
        <begin position="226"/>
        <end position="277"/>
    </location>
</feature>
<feature type="compositionally biased region" description="Polar residues" evidence="3">
    <location>
        <begin position="718"/>
        <end position="736"/>
    </location>
</feature>
<keyword evidence="1 2" id="KW-0193">Cuticle</keyword>
<feature type="compositionally biased region" description="Polar residues" evidence="3">
    <location>
        <begin position="588"/>
        <end position="599"/>
    </location>
</feature>
<feature type="compositionally biased region" description="Gly residues" evidence="3">
    <location>
        <begin position="373"/>
        <end position="388"/>
    </location>
</feature>
<dbReference type="PANTHER" id="PTHR10380">
    <property type="entry name" value="CUTICLE PROTEIN"/>
    <property type="match status" value="1"/>
</dbReference>
<accession>A0A1Q3FMF6</accession>
<feature type="compositionally biased region" description="Gly residues" evidence="3">
    <location>
        <begin position="354"/>
        <end position="364"/>
    </location>
</feature>
<dbReference type="PROSITE" id="PS51155">
    <property type="entry name" value="CHIT_BIND_RR_2"/>
    <property type="match status" value="3"/>
</dbReference>
<feature type="compositionally biased region" description="Gly residues" evidence="3">
    <location>
        <begin position="447"/>
        <end position="456"/>
    </location>
</feature>
<protein>
    <submittedName>
        <fullName evidence="4">Uncharacterized protein</fullName>
    </submittedName>
</protein>
<dbReference type="AlphaFoldDB" id="A0A1Q3FMF6"/>
<reference evidence="4" key="1">
    <citation type="submission" date="2017-01" db="EMBL/GenBank/DDBJ databases">
        <title>A deep insight into the sialotranscriptome of adult male and female Cluex tarsalis mosquitoes.</title>
        <authorList>
            <person name="Ribeiro J.M."/>
            <person name="Moreira F."/>
            <person name="Bernard K.A."/>
            <person name="Calvo E."/>
        </authorList>
    </citation>
    <scope>NUCLEOTIDE SEQUENCE</scope>
    <source>
        <strain evidence="4">Kern County</strain>
        <tissue evidence="4">Salivary glands</tissue>
    </source>
</reference>
<evidence type="ECO:0000313" key="4">
    <source>
        <dbReference type="EMBL" id="JAV28666.1"/>
    </source>
</evidence>
<evidence type="ECO:0000256" key="2">
    <source>
        <dbReference type="PROSITE-ProRule" id="PRU00497"/>
    </source>
</evidence>
<sequence>MVVNMANTRRQMNSVLNQRSTTRIIASQFVLTLILQVCSATWSTTPSPYYQRFNDGSYNYGYNAGGGYSARQSGTAANEVSGQYSQLLPDGKLVNVRYNAGVGGFRPQLGPGASTTARPYGFSYNTGDSFHQAVADQSGNVRGNYWYRDPTGRRNDLRYRAGPGIGFVPTGGSLAIPNGLGSRSSGPFGVTTPRWNDQTANAFGDGAGGRFPYVDPETSSVGGIYDPNGANSRSPTPTAGTIHRGGPATGDGSYNFGYQTPDSARQEGSDARGNVHGAYSFRNGGGNHDLAYVAGPGIGFQPTGGTLARPNGLGYGGGSVPYGNDNEGGRVGSGATSPTLGSSGGINNAPGTNGHSGLGHGGVGYPDPSYNAGGSGNIGAAGQNGGSGSSRAGPGLISGTAGQPGLGSQGTIPRSLGSRGEVIDGDAASGLGSTGGTGHGLNSAGANVGGNSGGPGTLASGTQGLSRAGGLAGDGSSGTGLGLRSTNGGVGQSGLHGHNNPNLANSNAARGFGGQGYGSGASNGINRPGGHYHPDSSFIGNGRGQNAFSSGLPGNAGLSGSPGGHHGAGESRREGIDDNDGNAKDLQSRNFGTGSSASNLGGFGSRGIGASGSGYGINGQNGVGDHQRLGAGTAGTPGNGGYSYGTPAGSSTGGSGTFGSSGSGSNGINAGGHSAGLSVEPLQSTGSGLQSSGSSSSLGSTSGVVSGEQHDLQRNAELEQSIQAVGGSSATKGISK</sequence>
<feature type="compositionally biased region" description="Gly residues" evidence="3">
    <location>
        <begin position="470"/>
        <end position="481"/>
    </location>
</feature>
<feature type="compositionally biased region" description="Gly residues" evidence="3">
    <location>
        <begin position="511"/>
        <end position="521"/>
    </location>
</feature>
<dbReference type="InterPro" id="IPR000618">
    <property type="entry name" value="Insect_cuticle"/>
</dbReference>
<dbReference type="InterPro" id="IPR050468">
    <property type="entry name" value="Cuticle_Struct_Prot"/>
</dbReference>
<proteinExistence type="predicted"/>
<feature type="region of interest" description="Disordered" evidence="3">
    <location>
        <begin position="318"/>
        <end position="601"/>
    </location>
</feature>
<feature type="compositionally biased region" description="Polar residues" evidence="3">
    <location>
        <begin position="499"/>
        <end position="508"/>
    </location>
</feature>
<dbReference type="EMBL" id="GFDL01006379">
    <property type="protein sequence ID" value="JAV28666.1"/>
    <property type="molecule type" value="Transcribed_RNA"/>
</dbReference>
<organism evidence="4">
    <name type="scientific">Culex tarsalis</name>
    <name type="common">Encephalitis mosquito</name>
    <dbReference type="NCBI Taxonomy" id="7177"/>
    <lineage>
        <taxon>Eukaryota</taxon>
        <taxon>Metazoa</taxon>
        <taxon>Ecdysozoa</taxon>
        <taxon>Arthropoda</taxon>
        <taxon>Hexapoda</taxon>
        <taxon>Insecta</taxon>
        <taxon>Pterygota</taxon>
        <taxon>Neoptera</taxon>
        <taxon>Endopterygota</taxon>
        <taxon>Diptera</taxon>
        <taxon>Nematocera</taxon>
        <taxon>Culicoidea</taxon>
        <taxon>Culicidae</taxon>
        <taxon>Culicinae</taxon>
        <taxon>Culicini</taxon>
        <taxon>Culex</taxon>
        <taxon>Culex</taxon>
    </lineage>
</organism>
<evidence type="ECO:0000256" key="3">
    <source>
        <dbReference type="SAM" id="MobiDB-lite"/>
    </source>
</evidence>
<feature type="compositionally biased region" description="Polar residues" evidence="3">
    <location>
        <begin position="229"/>
        <end position="239"/>
    </location>
</feature>
<feature type="compositionally biased region" description="Gly residues" evidence="3">
    <location>
        <begin position="632"/>
        <end position="643"/>
    </location>
</feature>
<dbReference type="InterPro" id="IPR031311">
    <property type="entry name" value="CHIT_BIND_RR_consensus"/>
</dbReference>
<evidence type="ECO:0000256" key="1">
    <source>
        <dbReference type="ARBA" id="ARBA00022460"/>
    </source>
</evidence>
<name>A0A1Q3FMF6_CULTA</name>
<feature type="compositionally biased region" description="Basic and acidic residues" evidence="3">
    <location>
        <begin position="708"/>
        <end position="717"/>
    </location>
</feature>
<feature type="compositionally biased region" description="Low complexity" evidence="3">
    <location>
        <begin position="683"/>
        <end position="707"/>
    </location>
</feature>
<dbReference type="Pfam" id="PF00379">
    <property type="entry name" value="Chitin_bind_4"/>
    <property type="match status" value="3"/>
</dbReference>
<dbReference type="PROSITE" id="PS00233">
    <property type="entry name" value="CHIT_BIND_RR_1"/>
    <property type="match status" value="1"/>
</dbReference>
<dbReference type="GO" id="GO:0008010">
    <property type="term" value="F:structural constituent of chitin-based larval cuticle"/>
    <property type="evidence" value="ECO:0007669"/>
    <property type="project" value="TreeGrafter"/>
</dbReference>
<feature type="compositionally biased region" description="Gly residues" evidence="3">
    <location>
        <begin position="651"/>
        <end position="674"/>
    </location>
</feature>